<evidence type="ECO:0000256" key="1">
    <source>
        <dbReference type="SAM" id="MobiDB-lite"/>
    </source>
</evidence>
<feature type="compositionally biased region" description="Basic and acidic residues" evidence="1">
    <location>
        <begin position="82"/>
        <end position="93"/>
    </location>
</feature>
<dbReference type="EMBL" id="KQ947412">
    <property type="protein sequence ID" value="KUJ18629.1"/>
    <property type="molecule type" value="Genomic_DNA"/>
</dbReference>
<dbReference type="AlphaFoldDB" id="A0A194XER2"/>
<feature type="compositionally biased region" description="Basic residues" evidence="1">
    <location>
        <begin position="94"/>
        <end position="103"/>
    </location>
</feature>
<proteinExistence type="predicted"/>
<accession>A0A194XER2</accession>
<feature type="compositionally biased region" description="Acidic residues" evidence="1">
    <location>
        <begin position="223"/>
        <end position="237"/>
    </location>
</feature>
<feature type="compositionally biased region" description="Basic and acidic residues" evidence="1">
    <location>
        <begin position="117"/>
        <end position="129"/>
    </location>
</feature>
<feature type="compositionally biased region" description="Acidic residues" evidence="1">
    <location>
        <begin position="244"/>
        <end position="253"/>
    </location>
</feature>
<dbReference type="RefSeq" id="XP_018072984.1">
    <property type="nucleotide sequence ID" value="XM_018219656.1"/>
</dbReference>
<name>A0A194XER2_MOLSC</name>
<feature type="region of interest" description="Disordered" evidence="1">
    <location>
        <begin position="82"/>
        <end position="129"/>
    </location>
</feature>
<gene>
    <name evidence="2" type="ORF">LY89DRAFT_732182</name>
</gene>
<dbReference type="KEGG" id="psco:LY89DRAFT_732182"/>
<dbReference type="Proteomes" id="UP000070700">
    <property type="component" value="Unassembled WGS sequence"/>
</dbReference>
<reference evidence="2 3" key="1">
    <citation type="submission" date="2015-10" db="EMBL/GenBank/DDBJ databases">
        <title>Full genome of DAOMC 229536 Phialocephala scopiformis, a fungal endophyte of spruce producing the potent anti-insectan compound rugulosin.</title>
        <authorList>
            <consortium name="DOE Joint Genome Institute"/>
            <person name="Walker A.K."/>
            <person name="Frasz S.L."/>
            <person name="Seifert K.A."/>
            <person name="Miller J.D."/>
            <person name="Mondo S.J."/>
            <person name="Labutti K."/>
            <person name="Lipzen A."/>
            <person name="Dockter R."/>
            <person name="Kennedy M."/>
            <person name="Grigoriev I.V."/>
            <person name="Spatafora J.W."/>
        </authorList>
    </citation>
    <scope>NUCLEOTIDE SEQUENCE [LARGE SCALE GENOMIC DNA]</scope>
    <source>
        <strain evidence="2 3">CBS 120377</strain>
    </source>
</reference>
<keyword evidence="3" id="KW-1185">Reference proteome</keyword>
<protein>
    <submittedName>
        <fullName evidence="2">Uncharacterized protein</fullName>
    </submittedName>
</protein>
<evidence type="ECO:0000313" key="2">
    <source>
        <dbReference type="EMBL" id="KUJ18629.1"/>
    </source>
</evidence>
<evidence type="ECO:0000313" key="3">
    <source>
        <dbReference type="Proteomes" id="UP000070700"/>
    </source>
</evidence>
<dbReference type="GeneID" id="28829382"/>
<sequence length="253" mass="28146">MPHACKGVQHHCPGAKRPVDGGGVHIPAGGCRYKTVYCNPGQGRYCETHEYYCAKHDWIYMKNATCRACDKEKIKRIAELKKQKEADDEENKRGPSKKKKGKGKEKDKTKNTKKTINKQEKNKKKAADAKKAATTVKVLNLWLSGEKTIDLEQLKNSHSHIVFTDGFNSFSLEPIVVLNAIAPFLYDQEGLNLAQVISNKTMLKTKPQALSRYNLRSCCSDGSDTDTEEDNSSDDDFQSATDGIDGEDATTTV</sequence>
<organism evidence="2 3">
    <name type="scientific">Mollisia scopiformis</name>
    <name type="common">Conifer needle endophyte fungus</name>
    <name type="synonym">Phialocephala scopiformis</name>
    <dbReference type="NCBI Taxonomy" id="149040"/>
    <lineage>
        <taxon>Eukaryota</taxon>
        <taxon>Fungi</taxon>
        <taxon>Dikarya</taxon>
        <taxon>Ascomycota</taxon>
        <taxon>Pezizomycotina</taxon>
        <taxon>Leotiomycetes</taxon>
        <taxon>Helotiales</taxon>
        <taxon>Mollisiaceae</taxon>
        <taxon>Mollisia</taxon>
    </lineage>
</organism>
<dbReference type="InParanoid" id="A0A194XER2"/>
<feature type="region of interest" description="Disordered" evidence="1">
    <location>
        <begin position="220"/>
        <end position="253"/>
    </location>
</feature>